<keyword evidence="6 8" id="KW-0472">Membrane</keyword>
<dbReference type="Proteomes" id="UP000494256">
    <property type="component" value="Unassembled WGS sequence"/>
</dbReference>
<dbReference type="PANTHER" id="PTHR21421:SF29">
    <property type="entry name" value="GUSTATORY RECEPTOR 5A FOR TREHALOSE-RELATED"/>
    <property type="match status" value="1"/>
</dbReference>
<comment type="subcellular location">
    <subcellularLocation>
        <location evidence="1">Cell membrane</location>
        <topology evidence="1">Multi-pass membrane protein</topology>
    </subcellularLocation>
</comment>
<evidence type="ECO:0000313" key="10">
    <source>
        <dbReference type="Proteomes" id="UP000494256"/>
    </source>
</evidence>
<protein>
    <submittedName>
        <fullName evidence="9">Uncharacterized protein</fullName>
    </submittedName>
</protein>
<evidence type="ECO:0000256" key="4">
    <source>
        <dbReference type="ARBA" id="ARBA00022692"/>
    </source>
</evidence>
<evidence type="ECO:0000256" key="3">
    <source>
        <dbReference type="ARBA" id="ARBA00022475"/>
    </source>
</evidence>
<evidence type="ECO:0000256" key="8">
    <source>
        <dbReference type="SAM" id="Phobius"/>
    </source>
</evidence>
<evidence type="ECO:0000256" key="5">
    <source>
        <dbReference type="ARBA" id="ARBA00022989"/>
    </source>
</evidence>
<evidence type="ECO:0000256" key="7">
    <source>
        <dbReference type="ARBA" id="ARBA00023170"/>
    </source>
</evidence>
<keyword evidence="4 8" id="KW-0812">Transmembrane</keyword>
<comment type="similarity">
    <text evidence="2">Belongs to the insect chemoreceptor superfamily. Gustatory receptor (GR) family. Gr5a subfamily.</text>
</comment>
<organism evidence="9 10">
    <name type="scientific">Arctia plantaginis</name>
    <name type="common">Wood tiger moth</name>
    <name type="synonym">Phalaena plantaginis</name>
    <dbReference type="NCBI Taxonomy" id="874455"/>
    <lineage>
        <taxon>Eukaryota</taxon>
        <taxon>Metazoa</taxon>
        <taxon>Ecdysozoa</taxon>
        <taxon>Arthropoda</taxon>
        <taxon>Hexapoda</taxon>
        <taxon>Insecta</taxon>
        <taxon>Pterygota</taxon>
        <taxon>Neoptera</taxon>
        <taxon>Endopterygota</taxon>
        <taxon>Lepidoptera</taxon>
        <taxon>Glossata</taxon>
        <taxon>Ditrysia</taxon>
        <taxon>Noctuoidea</taxon>
        <taxon>Erebidae</taxon>
        <taxon>Arctiinae</taxon>
        <taxon>Arctia</taxon>
    </lineage>
</organism>
<dbReference type="OrthoDB" id="5846437at2759"/>
<accession>A0A8S0YNB8</accession>
<dbReference type="EMBL" id="CADEBD010000042">
    <property type="protein sequence ID" value="CAB3221020.1"/>
    <property type="molecule type" value="Genomic_DNA"/>
</dbReference>
<evidence type="ECO:0000256" key="6">
    <source>
        <dbReference type="ARBA" id="ARBA00023136"/>
    </source>
</evidence>
<feature type="transmembrane region" description="Helical" evidence="8">
    <location>
        <begin position="49"/>
        <end position="73"/>
    </location>
</feature>
<sequence>MYPAFSDIGIAYNIPTAILLQNYLPPSTWGTLREDYNRATRLIRRFDDVFGGLVLLSFATNLFWICLQIFNILGLFQGYEHPIFTTSVLITRFTTMCLSAASVNVASMVPASALYRVTSCSYSIEMAGTILTYELVLLQLGGEEF</sequence>
<name>A0A8S0YNB8_ARCPL</name>
<feature type="transmembrane region" description="Helical" evidence="8">
    <location>
        <begin position="93"/>
        <end position="115"/>
    </location>
</feature>
<reference evidence="9 10" key="1">
    <citation type="submission" date="2020-04" db="EMBL/GenBank/DDBJ databases">
        <authorList>
            <person name="Wallbank WR R."/>
            <person name="Pardo Diaz C."/>
            <person name="Kozak K."/>
            <person name="Martin S."/>
            <person name="Jiggins C."/>
            <person name="Moest M."/>
            <person name="Warren A I."/>
            <person name="Byers J.R.P. K."/>
            <person name="Montejo-Kovacevich G."/>
            <person name="Yen C E."/>
        </authorList>
    </citation>
    <scope>NUCLEOTIDE SEQUENCE [LARGE SCALE GENOMIC DNA]</scope>
</reference>
<evidence type="ECO:0000313" key="9">
    <source>
        <dbReference type="EMBL" id="CAB3221020.1"/>
    </source>
</evidence>
<dbReference type="GO" id="GO:0005886">
    <property type="term" value="C:plasma membrane"/>
    <property type="evidence" value="ECO:0007669"/>
    <property type="project" value="UniProtKB-SubCell"/>
</dbReference>
<dbReference type="GO" id="GO:0008527">
    <property type="term" value="F:taste receptor activity"/>
    <property type="evidence" value="ECO:0007669"/>
    <property type="project" value="InterPro"/>
</dbReference>
<evidence type="ECO:0000256" key="2">
    <source>
        <dbReference type="ARBA" id="ARBA00005327"/>
    </source>
</evidence>
<keyword evidence="7" id="KW-0675">Receptor</keyword>
<dbReference type="Pfam" id="PF06151">
    <property type="entry name" value="Trehalose_recp"/>
    <property type="match status" value="1"/>
</dbReference>
<evidence type="ECO:0000256" key="1">
    <source>
        <dbReference type="ARBA" id="ARBA00004651"/>
    </source>
</evidence>
<dbReference type="AlphaFoldDB" id="A0A8S0YNB8"/>
<gene>
    <name evidence="9" type="ORF">APLA_LOCUS614</name>
</gene>
<keyword evidence="3" id="KW-1003">Cell membrane</keyword>
<keyword evidence="5 8" id="KW-1133">Transmembrane helix</keyword>
<dbReference type="GO" id="GO:0050916">
    <property type="term" value="P:sensory perception of sweet taste"/>
    <property type="evidence" value="ECO:0007669"/>
    <property type="project" value="UniProtKB-ARBA"/>
</dbReference>
<dbReference type="InterPro" id="IPR009318">
    <property type="entry name" value="Gustatory_rcpt"/>
</dbReference>
<proteinExistence type="inferred from homology"/>
<dbReference type="PANTHER" id="PTHR21421">
    <property type="entry name" value="GUSTATORY RECEPTOR"/>
    <property type="match status" value="1"/>
</dbReference>
<comment type="caution">
    <text evidence="9">The sequence shown here is derived from an EMBL/GenBank/DDBJ whole genome shotgun (WGS) entry which is preliminary data.</text>
</comment>